<evidence type="ECO:0000256" key="3">
    <source>
        <dbReference type="ARBA" id="ARBA00023295"/>
    </source>
</evidence>
<sequence length="390" mass="42083">MKRLVAVLLLLAVAGAVDGDERSDGYCKHTSGSTPRPHSVTITEFGAVGDGVTLNTVAFQNAVFYVRSFADKGVLIILSTMLELICGTGNNGAIDGQGSVWWEWFRSHTLNYSRPHLLELVSSSDIVVSNLIFLNPPAWSIHPVYSSNVTIQNIIIHASSDSPYTDGIVPDSCSNFHIEDCSISVGHDAIVLKSGWDNYGISFGKPSSNIQINNVQLQTSLGSALAFGSEMSGGISDVRVAHLYVRNSHTGINFKTTRGRGGYIKDIVISDVEMENVHEAIRFTGYCGAHPDHHYDPDVLPVIKRVTVKDVVGSNISVAGVFSGIDHDPFTAICLANISLPITTDLSDPWTCSNVAGFSDSVFPQPCLDLSLNSSLFCFSLETFRAIAEI</sequence>
<keyword evidence="2 4" id="KW-0378">Hydrolase</keyword>
<dbReference type="GO" id="GO:0004650">
    <property type="term" value="F:polygalacturonase activity"/>
    <property type="evidence" value="ECO:0007669"/>
    <property type="project" value="InterPro"/>
</dbReference>
<dbReference type="Gene3D" id="2.160.20.10">
    <property type="entry name" value="Single-stranded right-handed beta-helix, Pectin lyase-like"/>
    <property type="match status" value="1"/>
</dbReference>
<name>A0AAX5K229_ENSVE</name>
<proteinExistence type="inferred from homology"/>
<keyword evidence="3 4" id="KW-0326">Glycosidase</keyword>
<dbReference type="GO" id="GO:0005975">
    <property type="term" value="P:carbohydrate metabolic process"/>
    <property type="evidence" value="ECO:0007669"/>
    <property type="project" value="InterPro"/>
</dbReference>
<dbReference type="SUPFAM" id="SSF51126">
    <property type="entry name" value="Pectin lyase-like"/>
    <property type="match status" value="1"/>
</dbReference>
<dbReference type="InterPro" id="IPR011050">
    <property type="entry name" value="Pectin_lyase_fold/virulence"/>
</dbReference>
<dbReference type="SMART" id="SM00710">
    <property type="entry name" value="PbH1"/>
    <property type="match status" value="6"/>
</dbReference>
<comment type="similarity">
    <text evidence="1 4">Belongs to the glycosyl hydrolase 28 family.</text>
</comment>
<dbReference type="InterPro" id="IPR006626">
    <property type="entry name" value="PbH1"/>
</dbReference>
<evidence type="ECO:0000313" key="6">
    <source>
        <dbReference type="EMBL" id="KAJ8455527.1"/>
    </source>
</evidence>
<dbReference type="EMBL" id="JAQQAF010000040">
    <property type="protein sequence ID" value="KAJ8455527.1"/>
    <property type="molecule type" value="Genomic_DNA"/>
</dbReference>
<evidence type="ECO:0000256" key="5">
    <source>
        <dbReference type="SAM" id="SignalP"/>
    </source>
</evidence>
<comment type="caution">
    <text evidence="6">The sequence shown here is derived from an EMBL/GenBank/DDBJ whole genome shotgun (WGS) entry which is preliminary data.</text>
</comment>
<reference evidence="6 7" key="1">
    <citation type="submission" date="2022-12" db="EMBL/GenBank/DDBJ databases">
        <title>Chromosome-scale assembly of the Ensete ventricosum genome.</title>
        <authorList>
            <person name="Dussert Y."/>
            <person name="Stocks J."/>
            <person name="Wendawek A."/>
            <person name="Woldeyes F."/>
            <person name="Nichols R.A."/>
            <person name="Borrell J.S."/>
        </authorList>
    </citation>
    <scope>NUCLEOTIDE SEQUENCE [LARGE SCALE GENOMIC DNA]</scope>
    <source>
        <strain evidence="7">cv. Maze</strain>
        <tissue evidence="6">Seeds</tissue>
    </source>
</reference>
<dbReference type="PANTHER" id="PTHR31339:SF5">
    <property type="entry name" value="HYDROLASE FAMILY 28 PROTEIN, PUTATIVE, EXPRESSED-RELATED"/>
    <property type="match status" value="1"/>
</dbReference>
<evidence type="ECO:0000256" key="2">
    <source>
        <dbReference type="ARBA" id="ARBA00022801"/>
    </source>
</evidence>
<feature type="signal peptide" evidence="5">
    <location>
        <begin position="1"/>
        <end position="19"/>
    </location>
</feature>
<dbReference type="Pfam" id="PF00295">
    <property type="entry name" value="Glyco_hydro_28"/>
    <property type="match status" value="1"/>
</dbReference>
<evidence type="ECO:0000256" key="1">
    <source>
        <dbReference type="ARBA" id="ARBA00008834"/>
    </source>
</evidence>
<dbReference type="PANTHER" id="PTHR31339">
    <property type="entry name" value="PECTIN LYASE-RELATED"/>
    <property type="match status" value="1"/>
</dbReference>
<dbReference type="AlphaFoldDB" id="A0AAX5K229"/>
<protein>
    <recommendedName>
        <fullName evidence="8">Pectate lyase superfamily protein domain-containing protein</fullName>
    </recommendedName>
</protein>
<dbReference type="Proteomes" id="UP001222027">
    <property type="component" value="Unassembled WGS sequence"/>
</dbReference>
<evidence type="ECO:0008006" key="8">
    <source>
        <dbReference type="Google" id="ProtNLM"/>
    </source>
</evidence>
<keyword evidence="5" id="KW-0732">Signal</keyword>
<evidence type="ECO:0000256" key="4">
    <source>
        <dbReference type="RuleBase" id="RU361169"/>
    </source>
</evidence>
<accession>A0AAX5K229</accession>
<dbReference type="InterPro" id="IPR051801">
    <property type="entry name" value="GH28_Enzymes"/>
</dbReference>
<keyword evidence="7" id="KW-1185">Reference proteome</keyword>
<evidence type="ECO:0000313" key="7">
    <source>
        <dbReference type="Proteomes" id="UP001222027"/>
    </source>
</evidence>
<feature type="chain" id="PRO_5043825345" description="Pectate lyase superfamily protein domain-containing protein" evidence="5">
    <location>
        <begin position="20"/>
        <end position="390"/>
    </location>
</feature>
<gene>
    <name evidence="6" type="ORF">OPV22_035114</name>
</gene>
<dbReference type="InterPro" id="IPR000743">
    <property type="entry name" value="Glyco_hydro_28"/>
</dbReference>
<dbReference type="InterPro" id="IPR012334">
    <property type="entry name" value="Pectin_lyas_fold"/>
</dbReference>
<organism evidence="6 7">
    <name type="scientific">Ensete ventricosum</name>
    <name type="common">Abyssinian banana</name>
    <name type="synonym">Musa ensete</name>
    <dbReference type="NCBI Taxonomy" id="4639"/>
    <lineage>
        <taxon>Eukaryota</taxon>
        <taxon>Viridiplantae</taxon>
        <taxon>Streptophyta</taxon>
        <taxon>Embryophyta</taxon>
        <taxon>Tracheophyta</taxon>
        <taxon>Spermatophyta</taxon>
        <taxon>Magnoliopsida</taxon>
        <taxon>Liliopsida</taxon>
        <taxon>Zingiberales</taxon>
        <taxon>Musaceae</taxon>
        <taxon>Ensete</taxon>
    </lineage>
</organism>